<dbReference type="InterPro" id="IPR051047">
    <property type="entry name" value="AccD/PCCB"/>
</dbReference>
<dbReference type="PROSITE" id="PS50980">
    <property type="entry name" value="COA_CT_NTER"/>
    <property type="match status" value="1"/>
</dbReference>
<gene>
    <name evidence="3" type="primary">accD5</name>
    <name evidence="3" type="ORF">CAFE_36380</name>
</gene>
<reference evidence="3 4" key="1">
    <citation type="submission" date="2019-09" db="EMBL/GenBank/DDBJ databases">
        <title>Genome sequence of Clostridium sp. EA1.</title>
        <authorList>
            <person name="Poehlein A."/>
            <person name="Bengelsdorf F.R."/>
            <person name="Daniel R."/>
        </authorList>
    </citation>
    <scope>NUCLEOTIDE SEQUENCE [LARGE SCALE GENOMIC DNA]</scope>
    <source>
        <strain evidence="3 4">EA1</strain>
    </source>
</reference>
<dbReference type="Gene3D" id="3.90.226.10">
    <property type="entry name" value="2-enoyl-CoA Hydratase, Chain A, domain 1"/>
    <property type="match status" value="2"/>
</dbReference>
<keyword evidence="4" id="KW-1185">Reference proteome</keyword>
<dbReference type="AlphaFoldDB" id="A0A6N8I428"/>
<protein>
    <submittedName>
        <fullName evidence="3">Putative propionyl-CoA carboxylase beta chain 5</fullName>
        <ecNumber evidence="3">6.4.1.3</ecNumber>
    </submittedName>
</protein>
<evidence type="ECO:0000313" key="4">
    <source>
        <dbReference type="Proteomes" id="UP000469440"/>
    </source>
</evidence>
<dbReference type="InterPro" id="IPR011763">
    <property type="entry name" value="COA_CT_C"/>
</dbReference>
<proteinExistence type="predicted"/>
<dbReference type="PANTHER" id="PTHR43842">
    <property type="entry name" value="PROPIONYL-COA CARBOXYLASE BETA CHAIN"/>
    <property type="match status" value="1"/>
</dbReference>
<organism evidence="3 4">
    <name type="scientific">Caproicibacter fermentans</name>
    <dbReference type="NCBI Taxonomy" id="2576756"/>
    <lineage>
        <taxon>Bacteria</taxon>
        <taxon>Bacillati</taxon>
        <taxon>Bacillota</taxon>
        <taxon>Clostridia</taxon>
        <taxon>Eubacteriales</taxon>
        <taxon>Acutalibacteraceae</taxon>
        <taxon>Caproicibacter</taxon>
    </lineage>
</organism>
<evidence type="ECO:0000259" key="2">
    <source>
        <dbReference type="PROSITE" id="PS50989"/>
    </source>
</evidence>
<evidence type="ECO:0000313" key="3">
    <source>
        <dbReference type="EMBL" id="MVB12891.1"/>
    </source>
</evidence>
<dbReference type="InterPro" id="IPR029045">
    <property type="entry name" value="ClpP/crotonase-like_dom_sf"/>
</dbReference>
<accession>A0A6N8I428</accession>
<dbReference type="Proteomes" id="UP000469440">
    <property type="component" value="Unassembled WGS sequence"/>
</dbReference>
<sequence>MKNVGHAETAQSGQDVKHTKGYLRIVSLLDDGSFHEVDGLAKSQGGYAEAVAGYGTVEGSPVCVFSQNSDVDGGAMSKAQASKIKKIYHLAVKTGTPIVGIFDSAGGRLNENGDILEAYGEILLHANNLSGVVPQISVILGPCTGTSAMIAAGADFVVMSDKGELTIATNGEGGTAKEAEKLGLCQIAAADETEAIKAAHRLLSMLPSNNLSSALLSEGAGAPAGTPSAGETDAGKLIGSICDGGEFLELSPQFGCSAVTGLAYMGGSVAGFTALSGVIDPDSCSKAARFLRFCDSFSIPAITIVNAEKFESLREASKLSSAYSEATTAKITVVTGSAYGPVYIAIAGRGAGSDFTLAWPDAVVSAISPETGAVFLWNDRLAGSENPVEDRKKLIEEYRKTEASAQKAAADGIIEAVIAPEETRAEILAGLDMLSGKRVSTLPKKHADIQL</sequence>
<dbReference type="PROSITE" id="PS50989">
    <property type="entry name" value="COA_CT_CTER"/>
    <property type="match status" value="1"/>
</dbReference>
<evidence type="ECO:0000259" key="1">
    <source>
        <dbReference type="PROSITE" id="PS50980"/>
    </source>
</evidence>
<feature type="domain" description="CoA carboxyltransferase C-terminal" evidence="2">
    <location>
        <begin position="194"/>
        <end position="433"/>
    </location>
</feature>
<dbReference type="EMBL" id="VWXL01000106">
    <property type="protein sequence ID" value="MVB12891.1"/>
    <property type="molecule type" value="Genomic_DNA"/>
</dbReference>
<dbReference type="RefSeq" id="WP_156991400.1">
    <property type="nucleotide sequence ID" value="NZ_VWXL01000106.1"/>
</dbReference>
<dbReference type="EC" id="6.4.1.3" evidence="3"/>
<keyword evidence="3" id="KW-0436">Ligase</keyword>
<dbReference type="PANTHER" id="PTHR43842:SF2">
    <property type="entry name" value="PROPIONYL-COA CARBOXYLASE BETA CHAIN, MITOCHONDRIAL"/>
    <property type="match status" value="1"/>
</dbReference>
<dbReference type="OrthoDB" id="9803706at2"/>
<dbReference type="Pfam" id="PF01039">
    <property type="entry name" value="Carboxyl_trans"/>
    <property type="match status" value="1"/>
</dbReference>
<dbReference type="InterPro" id="IPR034733">
    <property type="entry name" value="AcCoA_carboxyl_beta"/>
</dbReference>
<dbReference type="InterPro" id="IPR011762">
    <property type="entry name" value="COA_CT_N"/>
</dbReference>
<comment type="caution">
    <text evidence="3">The sequence shown here is derived from an EMBL/GenBank/DDBJ whole genome shotgun (WGS) entry which is preliminary data.</text>
</comment>
<dbReference type="SUPFAM" id="SSF52096">
    <property type="entry name" value="ClpP/crotonase"/>
    <property type="match status" value="2"/>
</dbReference>
<dbReference type="GO" id="GO:0004658">
    <property type="term" value="F:propionyl-CoA carboxylase activity"/>
    <property type="evidence" value="ECO:0007669"/>
    <property type="project" value="UniProtKB-EC"/>
</dbReference>
<name>A0A6N8I428_9FIRM</name>
<feature type="domain" description="CoA carboxyltransferase N-terminal" evidence="1">
    <location>
        <begin position="1"/>
        <end position="163"/>
    </location>
</feature>